<dbReference type="RefSeq" id="WP_380637671.1">
    <property type="nucleotide sequence ID" value="NZ_JBHSQO010000018.1"/>
</dbReference>
<sequence>MPERSEKSGGGESTLTVLLALAVNLAIAVMKAVAGVITGSAAMMSEAAHSVADTFTEGLLLTALRRSGRAADREHPFGYGKERYFWSLLAAVSIFVSGAVFAFYEGFRTVFGAPEEQTSPVVGYVVLAIAFALESVSWAQAVRQVRRGAREEERSFLEFLRVSDDPTVKTVLLEDSAALVGLLLAFGGIGLHHLTGSSLWDGVASLLIGVLLAVVAFTLASTNRGLLIGRQADPHLVRAVWAELRDAPEVEQVVDLLTMAVGTDRVLLCARLDFDDALEVAELERACVRIDDELRQAHPELDEVFLEPVPRTDQALRARVLARYGDVRL</sequence>
<dbReference type="Proteomes" id="UP001596220">
    <property type="component" value="Unassembled WGS sequence"/>
</dbReference>
<evidence type="ECO:0000313" key="8">
    <source>
        <dbReference type="EMBL" id="MFC6091474.1"/>
    </source>
</evidence>
<evidence type="ECO:0000313" key="9">
    <source>
        <dbReference type="Proteomes" id="UP001596220"/>
    </source>
</evidence>
<dbReference type="InterPro" id="IPR027469">
    <property type="entry name" value="Cation_efflux_TMD_sf"/>
</dbReference>
<evidence type="ECO:0000256" key="6">
    <source>
        <dbReference type="SAM" id="Phobius"/>
    </source>
</evidence>
<feature type="transmembrane region" description="Helical" evidence="6">
    <location>
        <begin position="171"/>
        <end position="191"/>
    </location>
</feature>
<proteinExistence type="predicted"/>
<dbReference type="SUPFAM" id="SSF160240">
    <property type="entry name" value="Cation efflux protein cytoplasmic domain-like"/>
    <property type="match status" value="1"/>
</dbReference>
<keyword evidence="5 6" id="KW-0472">Membrane</keyword>
<evidence type="ECO:0000259" key="7">
    <source>
        <dbReference type="Pfam" id="PF01545"/>
    </source>
</evidence>
<evidence type="ECO:0000256" key="1">
    <source>
        <dbReference type="ARBA" id="ARBA00004141"/>
    </source>
</evidence>
<evidence type="ECO:0000256" key="4">
    <source>
        <dbReference type="ARBA" id="ARBA00022989"/>
    </source>
</evidence>
<feature type="transmembrane region" description="Helical" evidence="6">
    <location>
        <begin position="203"/>
        <end position="220"/>
    </location>
</feature>
<dbReference type="InterPro" id="IPR040177">
    <property type="entry name" value="SLC30A9"/>
</dbReference>
<feature type="domain" description="Cation efflux protein transmembrane" evidence="7">
    <location>
        <begin position="17"/>
        <end position="227"/>
    </location>
</feature>
<feature type="transmembrane region" description="Helical" evidence="6">
    <location>
        <begin position="15"/>
        <end position="37"/>
    </location>
</feature>
<evidence type="ECO:0000256" key="3">
    <source>
        <dbReference type="ARBA" id="ARBA00022692"/>
    </source>
</evidence>
<dbReference type="PANTHER" id="PTHR13414">
    <property type="entry name" value="HUEL-CATION TRANSPORTER"/>
    <property type="match status" value="1"/>
</dbReference>
<evidence type="ECO:0000256" key="2">
    <source>
        <dbReference type="ARBA" id="ARBA00022448"/>
    </source>
</evidence>
<dbReference type="Pfam" id="PF01545">
    <property type="entry name" value="Cation_efflux"/>
    <property type="match status" value="1"/>
</dbReference>
<keyword evidence="3 6" id="KW-0812">Transmembrane</keyword>
<evidence type="ECO:0000256" key="5">
    <source>
        <dbReference type="ARBA" id="ARBA00023136"/>
    </source>
</evidence>
<accession>A0ABW1P818</accession>
<dbReference type="SUPFAM" id="SSF161111">
    <property type="entry name" value="Cation efflux protein transmembrane domain-like"/>
    <property type="match status" value="1"/>
</dbReference>
<dbReference type="NCBIfam" id="TIGR01297">
    <property type="entry name" value="CDF"/>
    <property type="match status" value="1"/>
</dbReference>
<keyword evidence="4 6" id="KW-1133">Transmembrane helix</keyword>
<dbReference type="Gene3D" id="1.20.1510.10">
    <property type="entry name" value="Cation efflux protein transmembrane domain"/>
    <property type="match status" value="1"/>
</dbReference>
<reference evidence="9" key="1">
    <citation type="journal article" date="2019" name="Int. J. Syst. Evol. Microbiol.">
        <title>The Global Catalogue of Microorganisms (GCM) 10K type strain sequencing project: providing services to taxonomists for standard genome sequencing and annotation.</title>
        <authorList>
            <consortium name="The Broad Institute Genomics Platform"/>
            <consortium name="The Broad Institute Genome Sequencing Center for Infectious Disease"/>
            <person name="Wu L."/>
            <person name="Ma J."/>
        </authorList>
    </citation>
    <scope>NUCLEOTIDE SEQUENCE [LARGE SCALE GENOMIC DNA]</scope>
    <source>
        <strain evidence="9">CGMCC 4.7246</strain>
    </source>
</reference>
<feature type="transmembrane region" description="Helical" evidence="6">
    <location>
        <begin position="124"/>
        <end position="142"/>
    </location>
</feature>
<dbReference type="EMBL" id="JBHSQO010000018">
    <property type="protein sequence ID" value="MFC6091474.1"/>
    <property type="molecule type" value="Genomic_DNA"/>
</dbReference>
<keyword evidence="9" id="KW-1185">Reference proteome</keyword>
<protein>
    <submittedName>
        <fullName evidence="8">Cation diffusion facilitator family transporter</fullName>
    </submittedName>
</protein>
<comment type="caution">
    <text evidence="8">The sequence shown here is derived from an EMBL/GenBank/DDBJ whole genome shotgun (WGS) entry which is preliminary data.</text>
</comment>
<name>A0ABW1P818_9PSEU</name>
<dbReference type="InterPro" id="IPR036837">
    <property type="entry name" value="Cation_efflux_CTD_sf"/>
</dbReference>
<comment type="subcellular location">
    <subcellularLocation>
        <location evidence="1">Membrane</location>
        <topology evidence="1">Multi-pass membrane protein</topology>
    </subcellularLocation>
</comment>
<dbReference type="InterPro" id="IPR058533">
    <property type="entry name" value="Cation_efflux_TM"/>
</dbReference>
<keyword evidence="2" id="KW-0813">Transport</keyword>
<organism evidence="8 9">
    <name type="scientific">Saccharothrix lopnurensis</name>
    <dbReference type="NCBI Taxonomy" id="1670621"/>
    <lineage>
        <taxon>Bacteria</taxon>
        <taxon>Bacillati</taxon>
        <taxon>Actinomycetota</taxon>
        <taxon>Actinomycetes</taxon>
        <taxon>Pseudonocardiales</taxon>
        <taxon>Pseudonocardiaceae</taxon>
        <taxon>Saccharothrix</taxon>
    </lineage>
</organism>
<dbReference type="InterPro" id="IPR002524">
    <property type="entry name" value="Cation_efflux"/>
</dbReference>
<feature type="transmembrane region" description="Helical" evidence="6">
    <location>
        <begin position="84"/>
        <end position="104"/>
    </location>
</feature>
<gene>
    <name evidence="8" type="ORF">ACFP3R_19535</name>
</gene>
<dbReference type="PANTHER" id="PTHR13414:SF9">
    <property type="entry name" value="PROTON-COUPLED ZINC ANTIPORTER SLC30A9, MITOCHONDRIAL"/>
    <property type="match status" value="1"/>
</dbReference>